<gene>
    <name evidence="9" type="primary">mobA_1</name>
    <name evidence="9" type="ORF">SRB5_11980</name>
</gene>
<evidence type="ECO:0000313" key="9">
    <source>
        <dbReference type="EMBL" id="MQY11084.1"/>
    </source>
</evidence>
<dbReference type="SUPFAM" id="SSF51905">
    <property type="entry name" value="FAD/NAD(P)-binding domain"/>
    <property type="match status" value="1"/>
</dbReference>
<dbReference type="EC" id="1.14.13.23" evidence="9"/>
<evidence type="ECO:0000256" key="4">
    <source>
        <dbReference type="ARBA" id="ARBA00022827"/>
    </source>
</evidence>
<sequence length="627" mass="69082">MQFHHFGYVSGDPRIQPASDAAPSRPDAIPDEIDVLVVGTGPAGMITAAQLAQFPGITTRIIERRAGRLQTGHADGLQARSVETFQAFGFAERLAAEAHHVTEFAFWQPDPDDHTRIVRTGRSPDDPKGLSEFPHILVNQARVLDYFAESMANSPSRMRPDFGVEYLGHQVLPGARHPVLVRLKQSEGESAGKEFHIRAKYLVGADGAHSKVRRAIGCRFEGHSANHAWGVLDVLADTDFPDIRLLSTVQSGHHGNMMVIPREGGFLFRVYVDLGEVPADDAGKVRDTPVEAVIAKAAAILHPYSLDVKKVAWFSVYEVGHRLAEQFDDVPPTETGDRLPRVFILGDACHTHSAKGGQGMNVSLQDGFNLGWKLGHVLDGRAPKELLTTYGAERKIIAKNLIDFDMAWSAMMARKTAEFADAAELPEYFKSTEEFRTGFRTQYAPSVIVGRLVYQDLAKGFPIGQRFASARVRRVADTNPVHLGHHATADGRWRIYVFADEAAPGGDRSAVAGLARWLTTSPDSPLAGLPQGIRPHDWFDLKVVYQQDHRAIELSQVPGVFKPRTGPFALVDLERVYAVMPEDDIFEARAIDRGGVVVVVRPDQYVAHVLPLTATDELAGFFARLRR</sequence>
<dbReference type="Proteomes" id="UP000466345">
    <property type="component" value="Unassembled WGS sequence"/>
</dbReference>
<comment type="cofactor">
    <cofactor evidence="1">
        <name>FAD</name>
        <dbReference type="ChEBI" id="CHEBI:57692"/>
    </cofactor>
</comment>
<keyword evidence="4" id="KW-0274">FAD</keyword>
<dbReference type="Gene3D" id="3.40.30.20">
    <property type="match status" value="1"/>
</dbReference>
<evidence type="ECO:0000259" key="7">
    <source>
        <dbReference type="Pfam" id="PF01494"/>
    </source>
</evidence>
<dbReference type="Gene3D" id="3.30.9.10">
    <property type="entry name" value="D-Amino Acid Oxidase, subunit A, domain 2"/>
    <property type="match status" value="1"/>
</dbReference>
<evidence type="ECO:0000256" key="5">
    <source>
        <dbReference type="ARBA" id="ARBA00023002"/>
    </source>
</evidence>
<dbReference type="PRINTS" id="PR00420">
    <property type="entry name" value="RNGMNOXGNASE"/>
</dbReference>
<feature type="compositionally biased region" description="Low complexity" evidence="6">
    <location>
        <begin position="17"/>
        <end position="27"/>
    </location>
</feature>
<reference evidence="9 10" key="1">
    <citation type="submission" date="2019-10" db="EMBL/GenBank/DDBJ databases">
        <title>Streptomyces smaragdinus sp. nov. and Streptomyces fabii sp. nov., isolated from the gut of fungus growing-termite Macrotermes natalensis.</title>
        <authorList>
            <person name="Schwitalla J."/>
            <person name="Benndorf R."/>
            <person name="Martin K."/>
            <person name="De Beer W."/>
            <person name="Kaster A.-K."/>
            <person name="Vollmers J."/>
            <person name="Poulsen M."/>
            <person name="Beemelmanns C."/>
        </authorList>
    </citation>
    <scope>NUCLEOTIDE SEQUENCE [LARGE SCALE GENOMIC DNA]</scope>
    <source>
        <strain evidence="9 10">RB5</strain>
    </source>
</reference>
<dbReference type="InterPro" id="IPR036249">
    <property type="entry name" value="Thioredoxin-like_sf"/>
</dbReference>
<dbReference type="OrthoDB" id="4246007at2"/>
<dbReference type="EMBL" id="WEGJ01000002">
    <property type="protein sequence ID" value="MQY11084.1"/>
    <property type="molecule type" value="Genomic_DNA"/>
</dbReference>
<dbReference type="Gene3D" id="3.50.50.60">
    <property type="entry name" value="FAD/NAD(P)-binding domain"/>
    <property type="match status" value="1"/>
</dbReference>
<keyword evidence="3" id="KW-0285">Flavoprotein</keyword>
<proteinExistence type="inferred from homology"/>
<dbReference type="RefSeq" id="WP_153450341.1">
    <property type="nucleotide sequence ID" value="NZ_WEGJ01000002.1"/>
</dbReference>
<dbReference type="InterPro" id="IPR038220">
    <property type="entry name" value="PHOX_C_sf"/>
</dbReference>
<dbReference type="AlphaFoldDB" id="A0A7K0CE87"/>
<feature type="region of interest" description="Disordered" evidence="6">
    <location>
        <begin position="1"/>
        <end position="27"/>
    </location>
</feature>
<keyword evidence="5 9" id="KW-0560">Oxidoreductase</keyword>
<keyword evidence="10" id="KW-1185">Reference proteome</keyword>
<accession>A0A7K0CE87</accession>
<evidence type="ECO:0000256" key="1">
    <source>
        <dbReference type="ARBA" id="ARBA00001974"/>
    </source>
</evidence>
<keyword evidence="9" id="KW-0503">Monooxygenase</keyword>
<evidence type="ECO:0000256" key="6">
    <source>
        <dbReference type="SAM" id="MobiDB-lite"/>
    </source>
</evidence>
<organism evidence="9 10">
    <name type="scientific">Streptomyces smaragdinus</name>
    <dbReference type="NCBI Taxonomy" id="2585196"/>
    <lineage>
        <taxon>Bacteria</taxon>
        <taxon>Bacillati</taxon>
        <taxon>Actinomycetota</taxon>
        <taxon>Actinomycetes</taxon>
        <taxon>Kitasatosporales</taxon>
        <taxon>Streptomycetaceae</taxon>
        <taxon>Streptomyces</taxon>
    </lineage>
</organism>
<comment type="caution">
    <text evidence="9">The sequence shown here is derived from an EMBL/GenBank/DDBJ whole genome shotgun (WGS) entry which is preliminary data.</text>
</comment>
<name>A0A7K0CE87_9ACTN</name>
<dbReference type="Pfam" id="PF07976">
    <property type="entry name" value="Phe_hydrox_dim"/>
    <property type="match status" value="1"/>
</dbReference>
<dbReference type="InterPro" id="IPR036188">
    <property type="entry name" value="FAD/NAD-bd_sf"/>
</dbReference>
<evidence type="ECO:0000256" key="3">
    <source>
        <dbReference type="ARBA" id="ARBA00022630"/>
    </source>
</evidence>
<dbReference type="CDD" id="cd02979">
    <property type="entry name" value="PHOX_C"/>
    <property type="match status" value="1"/>
</dbReference>
<dbReference type="InterPro" id="IPR002938">
    <property type="entry name" value="FAD-bd"/>
</dbReference>
<evidence type="ECO:0000256" key="2">
    <source>
        <dbReference type="ARBA" id="ARBA00007801"/>
    </source>
</evidence>
<dbReference type="GO" id="GO:0018668">
    <property type="term" value="F:3-hydroxybenzoate 4-monooxygenase activity"/>
    <property type="evidence" value="ECO:0007669"/>
    <property type="project" value="UniProtKB-EC"/>
</dbReference>
<dbReference type="SUPFAM" id="SSF54373">
    <property type="entry name" value="FAD-linked reductases, C-terminal domain"/>
    <property type="match status" value="1"/>
</dbReference>
<dbReference type="NCBIfam" id="NF006144">
    <property type="entry name" value="PRK08294.1"/>
    <property type="match status" value="1"/>
</dbReference>
<feature type="domain" description="FAD-binding" evidence="7">
    <location>
        <begin position="32"/>
        <end position="404"/>
    </location>
</feature>
<dbReference type="GO" id="GO:0071949">
    <property type="term" value="F:FAD binding"/>
    <property type="evidence" value="ECO:0007669"/>
    <property type="project" value="InterPro"/>
</dbReference>
<dbReference type="PANTHER" id="PTHR43004:SF19">
    <property type="entry name" value="BINDING MONOOXYGENASE, PUTATIVE (JCVI)-RELATED"/>
    <property type="match status" value="1"/>
</dbReference>
<dbReference type="Pfam" id="PF01494">
    <property type="entry name" value="FAD_binding_3"/>
    <property type="match status" value="1"/>
</dbReference>
<dbReference type="SUPFAM" id="SSF52833">
    <property type="entry name" value="Thioredoxin-like"/>
    <property type="match status" value="1"/>
</dbReference>
<dbReference type="PANTHER" id="PTHR43004">
    <property type="entry name" value="TRK SYSTEM POTASSIUM UPTAKE PROTEIN"/>
    <property type="match status" value="1"/>
</dbReference>
<dbReference type="InterPro" id="IPR012941">
    <property type="entry name" value="Phe_hydrox_C_dim_dom"/>
</dbReference>
<comment type="similarity">
    <text evidence="2">Belongs to the PheA/TfdB FAD monooxygenase family.</text>
</comment>
<evidence type="ECO:0000259" key="8">
    <source>
        <dbReference type="Pfam" id="PF07976"/>
    </source>
</evidence>
<dbReference type="InterPro" id="IPR050641">
    <property type="entry name" value="RIFMO-like"/>
</dbReference>
<protein>
    <submittedName>
        <fullName evidence="9">3-hydroxybenzoate 4-monooxygenase</fullName>
        <ecNumber evidence="9">1.14.13.23</ecNumber>
    </submittedName>
</protein>
<feature type="domain" description="Phenol hydroxylase-like C-terminal dimerisation" evidence="8">
    <location>
        <begin position="441"/>
        <end position="624"/>
    </location>
</feature>
<evidence type="ECO:0000313" key="10">
    <source>
        <dbReference type="Proteomes" id="UP000466345"/>
    </source>
</evidence>